<dbReference type="FunFam" id="3.10.20.340:FF:000001">
    <property type="entry name" value="Arginine biosynthesis bifunctional protein ArgJ, chloroplastic"/>
    <property type="match status" value="1"/>
</dbReference>
<dbReference type="EC" id="2.3.1.1" evidence="9"/>
<dbReference type="GO" id="GO:0004358">
    <property type="term" value="F:L-glutamate N-acetyltransferase activity, acting on acetyl-L-ornithine as donor"/>
    <property type="evidence" value="ECO:0007669"/>
    <property type="project" value="UniProtKB-UniRule"/>
</dbReference>
<dbReference type="InterPro" id="IPR002813">
    <property type="entry name" value="Arg_biosynth_ArgJ"/>
</dbReference>
<dbReference type="NCBIfam" id="NF003802">
    <property type="entry name" value="PRK05388.1"/>
    <property type="match status" value="1"/>
</dbReference>
<sequence>MAVGHFPFPKMPAVGGVRLAAACAGIKSTDRNDLVLLELAEGSSVAGVFTRNAYCAAPVVIAKEHLRSTFASGSKHYWLINAGNANACTGERGMDDARSTCAEVARLAGVSPTQVLPFSTGVIGESLPVDKMLAVLPQAFGDLADGSWEAAARAIMTTDTRPKAATVQFEHEGVTVTVNGMAKGSGMIKPDMATMLAYVMTDAKVAQPLLDKLLRSAVERSFNRITVDGDTSTNDACMLAATGRAPLPEIIEPSGVLYAKLYNAVVAVHIQLAQAVITDGEGATKFVTVAVEGGANRRECLAVAYTVAESPLVKTALFASDPNWGRTVMAIGRAGIEELDVNRVKVYLGDVLIVERGGRADSYTEEQGQQVMARDAITIRIDLGRGSSAERVWTTDLSHDYVTINAEYRT</sequence>
<keyword evidence="4 9" id="KW-0028">Amino-acid biosynthesis</keyword>
<feature type="binding site" evidence="9">
    <location>
        <position position="281"/>
    </location>
    <ligand>
        <name>substrate</name>
    </ligand>
</feature>
<feature type="binding site" evidence="9">
    <location>
        <position position="157"/>
    </location>
    <ligand>
        <name>substrate</name>
    </ligand>
</feature>
<evidence type="ECO:0000256" key="4">
    <source>
        <dbReference type="ARBA" id="ARBA00022605"/>
    </source>
</evidence>
<evidence type="ECO:0000256" key="7">
    <source>
        <dbReference type="ARBA" id="ARBA00023315"/>
    </source>
</evidence>
<feature type="site" description="Involved in the stabilization of negative charge on the oxyanion by the formation of the oxyanion hole" evidence="9">
    <location>
        <position position="120"/>
    </location>
</feature>
<keyword evidence="9" id="KW-0963">Cytoplasm</keyword>
<feature type="chain" id="PRO_5023361542" description="Arginine biosynthesis bifunctional protein ArgJ beta chain" evidence="9">
    <location>
        <begin position="194"/>
        <end position="410"/>
    </location>
</feature>
<proteinExistence type="inferred from homology"/>
<accession>A0A545TQC5</accession>
<evidence type="ECO:0000256" key="2">
    <source>
        <dbReference type="ARBA" id="ARBA00011475"/>
    </source>
</evidence>
<protein>
    <recommendedName>
        <fullName evidence="9">Arginine biosynthesis bifunctional protein ArgJ</fullName>
    </recommendedName>
    <domain>
        <recommendedName>
            <fullName evidence="9">Glutamate N-acetyltransferase</fullName>
            <ecNumber evidence="9">2.3.1.35</ecNumber>
        </recommendedName>
        <alternativeName>
            <fullName evidence="9">Ornithine acetyltransferase</fullName>
            <shortName evidence="9">OATase</shortName>
        </alternativeName>
        <alternativeName>
            <fullName evidence="9">Ornithine transacetylase</fullName>
        </alternativeName>
    </domain>
    <domain>
        <recommendedName>
            <fullName evidence="9">Amino-acid acetyltransferase</fullName>
            <ecNumber evidence="9">2.3.1.1</ecNumber>
        </recommendedName>
        <alternativeName>
            <fullName evidence="9">N-acetylglutamate synthase</fullName>
            <shortName evidence="9">AGSase</shortName>
        </alternativeName>
    </domain>
    <component>
        <recommendedName>
            <fullName evidence="9">Arginine biosynthesis bifunctional protein ArgJ alpha chain</fullName>
        </recommendedName>
    </component>
    <component>
        <recommendedName>
            <fullName evidence="9">Arginine biosynthesis bifunctional protein ArgJ beta chain</fullName>
        </recommendedName>
    </component>
</protein>
<dbReference type="FunFam" id="3.60.70.12:FF:000001">
    <property type="entry name" value="Arginine biosynthesis bifunctional protein ArgJ, chloroplastic"/>
    <property type="match status" value="1"/>
</dbReference>
<comment type="catalytic activity">
    <reaction evidence="9">
        <text>L-glutamate + acetyl-CoA = N-acetyl-L-glutamate + CoA + H(+)</text>
        <dbReference type="Rhea" id="RHEA:24292"/>
        <dbReference type="ChEBI" id="CHEBI:15378"/>
        <dbReference type="ChEBI" id="CHEBI:29985"/>
        <dbReference type="ChEBI" id="CHEBI:44337"/>
        <dbReference type="ChEBI" id="CHEBI:57287"/>
        <dbReference type="ChEBI" id="CHEBI:57288"/>
        <dbReference type="EC" id="2.3.1.1"/>
    </reaction>
</comment>
<keyword evidence="6 9" id="KW-0068">Autocatalytic cleavage</keyword>
<keyword evidence="5 9" id="KW-0808">Transferase</keyword>
<dbReference type="NCBIfam" id="TIGR00120">
    <property type="entry name" value="ArgJ"/>
    <property type="match status" value="1"/>
</dbReference>
<comment type="caution">
    <text evidence="10">The sequence shown here is derived from an EMBL/GenBank/DDBJ whole genome shotgun (WGS) entry which is preliminary data.</text>
</comment>
<dbReference type="OrthoDB" id="9804242at2"/>
<evidence type="ECO:0000313" key="11">
    <source>
        <dbReference type="Proteomes" id="UP000319732"/>
    </source>
</evidence>
<name>A0A545TQC5_9GAMM</name>
<dbReference type="PANTHER" id="PTHR23100">
    <property type="entry name" value="ARGININE BIOSYNTHESIS BIFUNCTIONAL PROTEIN ARGJ"/>
    <property type="match status" value="1"/>
</dbReference>
<comment type="pathway">
    <text evidence="9">Amino-acid biosynthesis; L-arginine biosynthesis; L-ornithine and N-acetyl-L-glutamate from L-glutamate and N(2)-acetyl-L-ornithine (cyclic): step 1/1.</text>
</comment>
<comment type="function">
    <text evidence="9">Catalyzes two activities which are involved in the cyclic version of arginine biosynthesis: the synthesis of N-acetylglutamate from glutamate and acetyl-CoA as the acetyl donor, and of ornithine by transacetylation between N(2)-acetylornithine and glutamate.</text>
</comment>
<comment type="subunit">
    <text evidence="2 9">Heterotetramer of two alpha and two beta chains.</text>
</comment>
<feature type="binding site" evidence="9">
    <location>
        <position position="405"/>
    </location>
    <ligand>
        <name>substrate</name>
    </ligand>
</feature>
<dbReference type="EMBL" id="VHSG01000011">
    <property type="protein sequence ID" value="TQV79433.1"/>
    <property type="molecule type" value="Genomic_DNA"/>
</dbReference>
<feature type="site" description="Involved in the stabilization of negative charge on the oxyanion by the formation of the oxyanion hole" evidence="9">
    <location>
        <position position="121"/>
    </location>
</feature>
<dbReference type="InterPro" id="IPR042195">
    <property type="entry name" value="ArgJ_beta_C"/>
</dbReference>
<dbReference type="GO" id="GO:0006592">
    <property type="term" value="P:ornithine biosynthetic process"/>
    <property type="evidence" value="ECO:0007669"/>
    <property type="project" value="TreeGrafter"/>
</dbReference>
<evidence type="ECO:0000256" key="6">
    <source>
        <dbReference type="ARBA" id="ARBA00022813"/>
    </source>
</evidence>
<evidence type="ECO:0000256" key="8">
    <source>
        <dbReference type="ARBA" id="ARBA00049439"/>
    </source>
</evidence>
<dbReference type="Proteomes" id="UP000319732">
    <property type="component" value="Unassembled WGS sequence"/>
</dbReference>
<dbReference type="GO" id="GO:0004042">
    <property type="term" value="F:L-glutamate N-acetyltransferase activity"/>
    <property type="evidence" value="ECO:0007669"/>
    <property type="project" value="UniProtKB-UniRule"/>
</dbReference>
<feature type="active site" description="Nucleophile" evidence="9">
    <location>
        <position position="194"/>
    </location>
</feature>
<keyword evidence="3 9" id="KW-0055">Arginine biosynthesis</keyword>
<dbReference type="CDD" id="cd02152">
    <property type="entry name" value="OAT"/>
    <property type="match status" value="1"/>
</dbReference>
<evidence type="ECO:0000256" key="5">
    <source>
        <dbReference type="ARBA" id="ARBA00022679"/>
    </source>
</evidence>
<dbReference type="HAMAP" id="MF_01106">
    <property type="entry name" value="ArgJ"/>
    <property type="match status" value="1"/>
</dbReference>
<dbReference type="PANTHER" id="PTHR23100:SF0">
    <property type="entry name" value="ARGININE BIOSYNTHESIS BIFUNCTIONAL PROTEIN ARGJ, MITOCHONDRIAL"/>
    <property type="match status" value="1"/>
</dbReference>
<keyword evidence="11" id="KW-1185">Reference proteome</keyword>
<feature type="binding site" evidence="9">
    <location>
        <position position="194"/>
    </location>
    <ligand>
        <name>substrate</name>
    </ligand>
</feature>
<evidence type="ECO:0000256" key="9">
    <source>
        <dbReference type="HAMAP-Rule" id="MF_01106"/>
    </source>
</evidence>
<comment type="pathway">
    <text evidence="9">Amino-acid biosynthesis; L-arginine biosynthesis; N(2)-acetyl-L-ornithine from L-glutamate: step 1/4.</text>
</comment>
<comment type="catalytic activity">
    <reaction evidence="8 9">
        <text>N(2)-acetyl-L-ornithine + L-glutamate = N-acetyl-L-glutamate + L-ornithine</text>
        <dbReference type="Rhea" id="RHEA:15349"/>
        <dbReference type="ChEBI" id="CHEBI:29985"/>
        <dbReference type="ChEBI" id="CHEBI:44337"/>
        <dbReference type="ChEBI" id="CHEBI:46911"/>
        <dbReference type="ChEBI" id="CHEBI:57805"/>
        <dbReference type="EC" id="2.3.1.35"/>
    </reaction>
</comment>
<dbReference type="UniPathway" id="UPA00068">
    <property type="reaction ID" value="UER00106"/>
</dbReference>
<comment type="similarity">
    <text evidence="1 9">Belongs to the ArgJ family.</text>
</comment>
<evidence type="ECO:0000313" key="10">
    <source>
        <dbReference type="EMBL" id="TQV79433.1"/>
    </source>
</evidence>
<dbReference type="SUPFAM" id="SSF56266">
    <property type="entry name" value="DmpA/ArgJ-like"/>
    <property type="match status" value="1"/>
</dbReference>
<dbReference type="GO" id="GO:0005737">
    <property type="term" value="C:cytoplasm"/>
    <property type="evidence" value="ECO:0007669"/>
    <property type="project" value="UniProtKB-SubCell"/>
</dbReference>
<feature type="site" description="Cleavage; by autolysis" evidence="9">
    <location>
        <begin position="193"/>
        <end position="194"/>
    </location>
</feature>
<dbReference type="AlphaFoldDB" id="A0A545TQC5"/>
<dbReference type="Gene3D" id="3.10.20.340">
    <property type="entry name" value="ArgJ beta chain, C-terminal domain"/>
    <property type="match status" value="1"/>
</dbReference>
<comment type="subcellular location">
    <subcellularLocation>
        <location evidence="9">Cytoplasm</location>
    </subcellularLocation>
</comment>
<dbReference type="Pfam" id="PF01960">
    <property type="entry name" value="ArgJ"/>
    <property type="match status" value="1"/>
</dbReference>
<feature type="binding site" evidence="9">
    <location>
        <position position="410"/>
    </location>
    <ligand>
        <name>substrate</name>
    </ligand>
</feature>
<dbReference type="EC" id="2.3.1.35" evidence="9"/>
<evidence type="ECO:0000256" key="1">
    <source>
        <dbReference type="ARBA" id="ARBA00006774"/>
    </source>
</evidence>
<keyword evidence="7 9" id="KW-0012">Acyltransferase</keyword>
<organism evidence="10 11">
    <name type="scientific">Exilibacterium tricleocarpae</name>
    <dbReference type="NCBI Taxonomy" id="2591008"/>
    <lineage>
        <taxon>Bacteria</taxon>
        <taxon>Pseudomonadati</taxon>
        <taxon>Pseudomonadota</taxon>
        <taxon>Gammaproteobacteria</taxon>
        <taxon>Cellvibrionales</taxon>
        <taxon>Cellvibrionaceae</taxon>
        <taxon>Exilibacterium</taxon>
    </lineage>
</organism>
<dbReference type="InterPro" id="IPR016117">
    <property type="entry name" value="ArgJ-like_dom_sf"/>
</dbReference>
<dbReference type="Gene3D" id="3.60.70.12">
    <property type="entry name" value="L-amino peptidase D-ALA esterase/amidase"/>
    <property type="match status" value="1"/>
</dbReference>
<evidence type="ECO:0000256" key="3">
    <source>
        <dbReference type="ARBA" id="ARBA00022571"/>
    </source>
</evidence>
<gene>
    <name evidence="9 10" type="primary">argJ</name>
    <name evidence="10" type="ORF">FKG94_11225</name>
</gene>
<feature type="chain" id="PRO_5023361543" description="Arginine biosynthesis bifunctional protein ArgJ alpha chain" evidence="9">
    <location>
        <begin position="1"/>
        <end position="193"/>
    </location>
</feature>
<reference evidence="10 11" key="1">
    <citation type="submission" date="2019-06" db="EMBL/GenBank/DDBJ databases">
        <title>Whole genome sequence for Cellvibrionaceae sp. R142.</title>
        <authorList>
            <person name="Wang G."/>
        </authorList>
    </citation>
    <scope>NUCLEOTIDE SEQUENCE [LARGE SCALE GENOMIC DNA]</scope>
    <source>
        <strain evidence="10 11">R142</strain>
    </source>
</reference>
<dbReference type="RefSeq" id="WP_142904323.1">
    <property type="nucleotide sequence ID" value="NZ_ML660092.1"/>
</dbReference>
<feature type="binding site" evidence="9">
    <location>
        <position position="183"/>
    </location>
    <ligand>
        <name>substrate</name>
    </ligand>
</feature>
<keyword evidence="9" id="KW-0511">Multifunctional enzyme</keyword>
<dbReference type="GO" id="GO:0006526">
    <property type="term" value="P:L-arginine biosynthetic process"/>
    <property type="evidence" value="ECO:0007669"/>
    <property type="project" value="UniProtKB-UniRule"/>
</dbReference>